<accession>A0ABT2GNG9</accession>
<dbReference type="NCBIfam" id="TIGR02937">
    <property type="entry name" value="sigma70-ECF"/>
    <property type="match status" value="1"/>
</dbReference>
<dbReference type="SUPFAM" id="SSF88659">
    <property type="entry name" value="Sigma3 and sigma4 domains of RNA polymerase sigma factors"/>
    <property type="match status" value="1"/>
</dbReference>
<dbReference type="SUPFAM" id="SSF88946">
    <property type="entry name" value="Sigma2 domain of RNA polymerase sigma factors"/>
    <property type="match status" value="1"/>
</dbReference>
<dbReference type="RefSeq" id="WP_259487779.1">
    <property type="nucleotide sequence ID" value="NZ_JANTEZ010000010.1"/>
</dbReference>
<evidence type="ECO:0000259" key="7">
    <source>
        <dbReference type="Pfam" id="PF08281"/>
    </source>
</evidence>
<dbReference type="Gene3D" id="1.10.1740.10">
    <property type="match status" value="1"/>
</dbReference>
<feature type="domain" description="RNA polymerase sigma-70 region 2" evidence="6">
    <location>
        <begin position="51"/>
        <end position="117"/>
    </location>
</feature>
<keyword evidence="2" id="KW-0805">Transcription regulation</keyword>
<dbReference type="CDD" id="cd06171">
    <property type="entry name" value="Sigma70_r4"/>
    <property type="match status" value="1"/>
</dbReference>
<comment type="caution">
    <text evidence="8">The sequence shown here is derived from an EMBL/GenBank/DDBJ whole genome shotgun (WGS) entry which is preliminary data.</text>
</comment>
<protein>
    <submittedName>
        <fullName evidence="8">RNA polymerase sigma factor</fullName>
    </submittedName>
</protein>
<dbReference type="PANTHER" id="PTHR43133:SF8">
    <property type="entry name" value="RNA POLYMERASE SIGMA FACTOR HI_1459-RELATED"/>
    <property type="match status" value="1"/>
</dbReference>
<evidence type="ECO:0000313" key="8">
    <source>
        <dbReference type="EMBL" id="MCS5716281.1"/>
    </source>
</evidence>
<dbReference type="InterPro" id="IPR013325">
    <property type="entry name" value="RNA_pol_sigma_r2"/>
</dbReference>
<dbReference type="InterPro" id="IPR007627">
    <property type="entry name" value="RNA_pol_sigma70_r2"/>
</dbReference>
<evidence type="ECO:0000256" key="1">
    <source>
        <dbReference type="ARBA" id="ARBA00010641"/>
    </source>
</evidence>
<dbReference type="InterPro" id="IPR013324">
    <property type="entry name" value="RNA_pol_sigma_r3/r4-like"/>
</dbReference>
<dbReference type="PANTHER" id="PTHR43133">
    <property type="entry name" value="RNA POLYMERASE ECF-TYPE SIGMA FACTO"/>
    <property type="match status" value="1"/>
</dbReference>
<dbReference type="EMBL" id="JANTEZ010000010">
    <property type="protein sequence ID" value="MCS5716281.1"/>
    <property type="molecule type" value="Genomic_DNA"/>
</dbReference>
<evidence type="ECO:0000259" key="6">
    <source>
        <dbReference type="Pfam" id="PF04542"/>
    </source>
</evidence>
<comment type="similarity">
    <text evidence="1">Belongs to the sigma-70 factor family. ECF subfamily.</text>
</comment>
<sequence>MPPRTSATSVPSLTRPASIAPSNPLDELSWDSDRVLVVRAASGDDRAFAQIVQRYSGLLRQIAYRTLGSTDDIDDVVQETFLAAWTHADSVIDGDSIAGWLVTTARRRSYDRLRSAAVRTRGGELDDQRMLTADQPDPDDGARRSCLAADLQRVLDTMPDAQRRCWHLRQLDELSYDEIARRLTLPPSTVRGMIARARALLATELAHWR</sequence>
<dbReference type="Proteomes" id="UP001165580">
    <property type="component" value="Unassembled WGS sequence"/>
</dbReference>
<keyword evidence="3" id="KW-0731">Sigma factor</keyword>
<feature type="domain" description="RNA polymerase sigma factor 70 region 4 type 2" evidence="7">
    <location>
        <begin position="150"/>
        <end position="201"/>
    </location>
</feature>
<evidence type="ECO:0000313" key="9">
    <source>
        <dbReference type="Proteomes" id="UP001165580"/>
    </source>
</evidence>
<reference evidence="8" key="1">
    <citation type="submission" date="2022-08" db="EMBL/GenBank/DDBJ databases">
        <authorList>
            <person name="Deng Y."/>
            <person name="Han X.-F."/>
            <person name="Zhang Y.-Q."/>
        </authorList>
    </citation>
    <scope>NUCLEOTIDE SEQUENCE</scope>
    <source>
        <strain evidence="8">CPCC 205716</strain>
    </source>
</reference>
<keyword evidence="4" id="KW-0238">DNA-binding</keyword>
<name>A0ABT2GNG9_9MICO</name>
<dbReference type="Gene3D" id="1.10.10.10">
    <property type="entry name" value="Winged helix-like DNA-binding domain superfamily/Winged helix DNA-binding domain"/>
    <property type="match status" value="1"/>
</dbReference>
<dbReference type="InterPro" id="IPR014284">
    <property type="entry name" value="RNA_pol_sigma-70_dom"/>
</dbReference>
<evidence type="ECO:0000256" key="4">
    <source>
        <dbReference type="ARBA" id="ARBA00023125"/>
    </source>
</evidence>
<organism evidence="8 9">
    <name type="scientific">Herbiconiux gentiana</name>
    <dbReference type="NCBI Taxonomy" id="2970912"/>
    <lineage>
        <taxon>Bacteria</taxon>
        <taxon>Bacillati</taxon>
        <taxon>Actinomycetota</taxon>
        <taxon>Actinomycetes</taxon>
        <taxon>Micrococcales</taxon>
        <taxon>Microbacteriaceae</taxon>
        <taxon>Herbiconiux</taxon>
    </lineage>
</organism>
<dbReference type="Pfam" id="PF08281">
    <property type="entry name" value="Sigma70_r4_2"/>
    <property type="match status" value="1"/>
</dbReference>
<keyword evidence="5" id="KW-0804">Transcription</keyword>
<proteinExistence type="inferred from homology"/>
<dbReference type="InterPro" id="IPR013249">
    <property type="entry name" value="RNA_pol_sigma70_r4_t2"/>
</dbReference>
<evidence type="ECO:0000256" key="3">
    <source>
        <dbReference type="ARBA" id="ARBA00023082"/>
    </source>
</evidence>
<evidence type="ECO:0000256" key="5">
    <source>
        <dbReference type="ARBA" id="ARBA00023163"/>
    </source>
</evidence>
<evidence type="ECO:0000256" key="2">
    <source>
        <dbReference type="ARBA" id="ARBA00023015"/>
    </source>
</evidence>
<dbReference type="InterPro" id="IPR039425">
    <property type="entry name" value="RNA_pol_sigma-70-like"/>
</dbReference>
<dbReference type="Pfam" id="PF04542">
    <property type="entry name" value="Sigma70_r2"/>
    <property type="match status" value="1"/>
</dbReference>
<keyword evidence="9" id="KW-1185">Reference proteome</keyword>
<dbReference type="InterPro" id="IPR036388">
    <property type="entry name" value="WH-like_DNA-bd_sf"/>
</dbReference>
<gene>
    <name evidence="8" type="ORF">NVV95_17170</name>
</gene>